<reference evidence="2 3" key="1">
    <citation type="journal article" date="2019" name="Nat. Ecol. Evol.">
        <title>Megaphylogeny resolves global patterns of mushroom evolution.</title>
        <authorList>
            <person name="Varga T."/>
            <person name="Krizsan K."/>
            <person name="Foldi C."/>
            <person name="Dima B."/>
            <person name="Sanchez-Garcia M."/>
            <person name="Sanchez-Ramirez S."/>
            <person name="Szollosi G.J."/>
            <person name="Szarkandi J.G."/>
            <person name="Papp V."/>
            <person name="Albert L."/>
            <person name="Andreopoulos W."/>
            <person name="Angelini C."/>
            <person name="Antonin V."/>
            <person name="Barry K.W."/>
            <person name="Bougher N.L."/>
            <person name="Buchanan P."/>
            <person name="Buyck B."/>
            <person name="Bense V."/>
            <person name="Catcheside P."/>
            <person name="Chovatia M."/>
            <person name="Cooper J."/>
            <person name="Damon W."/>
            <person name="Desjardin D."/>
            <person name="Finy P."/>
            <person name="Geml J."/>
            <person name="Haridas S."/>
            <person name="Hughes K."/>
            <person name="Justo A."/>
            <person name="Karasinski D."/>
            <person name="Kautmanova I."/>
            <person name="Kiss B."/>
            <person name="Kocsube S."/>
            <person name="Kotiranta H."/>
            <person name="LaButti K.M."/>
            <person name="Lechner B.E."/>
            <person name="Liimatainen K."/>
            <person name="Lipzen A."/>
            <person name="Lukacs Z."/>
            <person name="Mihaltcheva S."/>
            <person name="Morgado L.N."/>
            <person name="Niskanen T."/>
            <person name="Noordeloos M.E."/>
            <person name="Ohm R.A."/>
            <person name="Ortiz-Santana B."/>
            <person name="Ovrebo C."/>
            <person name="Racz N."/>
            <person name="Riley R."/>
            <person name="Savchenko A."/>
            <person name="Shiryaev A."/>
            <person name="Soop K."/>
            <person name="Spirin V."/>
            <person name="Szebenyi C."/>
            <person name="Tomsovsky M."/>
            <person name="Tulloss R.E."/>
            <person name="Uehling J."/>
            <person name="Grigoriev I.V."/>
            <person name="Vagvolgyi C."/>
            <person name="Papp T."/>
            <person name="Martin F.M."/>
            <person name="Miettinen O."/>
            <person name="Hibbett D.S."/>
            <person name="Nagy L.G."/>
        </authorList>
    </citation>
    <scope>NUCLEOTIDE SEQUENCE [LARGE SCALE GENOMIC DNA]</scope>
    <source>
        <strain evidence="2 3">FP101781</strain>
    </source>
</reference>
<keyword evidence="3" id="KW-1185">Reference proteome</keyword>
<feature type="region of interest" description="Disordered" evidence="1">
    <location>
        <begin position="1"/>
        <end position="53"/>
    </location>
</feature>
<protein>
    <submittedName>
        <fullName evidence="2">Uncharacterized protein</fullName>
    </submittedName>
</protein>
<evidence type="ECO:0000313" key="3">
    <source>
        <dbReference type="Proteomes" id="UP000298030"/>
    </source>
</evidence>
<gene>
    <name evidence="2" type="ORF">FA13DRAFT_1734133</name>
</gene>
<sequence>MSSSQYAGVGRSKPTTESKPRRTAHHELVKGSDSRELGDSNVEILAVQGNSTA</sequence>
<evidence type="ECO:0000313" key="2">
    <source>
        <dbReference type="EMBL" id="TEB29793.1"/>
    </source>
</evidence>
<comment type="caution">
    <text evidence="2">The sequence shown here is derived from an EMBL/GenBank/DDBJ whole genome shotgun (WGS) entry which is preliminary data.</text>
</comment>
<dbReference type="Proteomes" id="UP000298030">
    <property type="component" value="Unassembled WGS sequence"/>
</dbReference>
<dbReference type="AlphaFoldDB" id="A0A4Y7T6I8"/>
<dbReference type="EMBL" id="QPFP01000025">
    <property type="protein sequence ID" value="TEB29793.1"/>
    <property type="molecule type" value="Genomic_DNA"/>
</dbReference>
<organism evidence="2 3">
    <name type="scientific">Coprinellus micaceus</name>
    <name type="common">Glistening ink-cap mushroom</name>
    <name type="synonym">Coprinus micaceus</name>
    <dbReference type="NCBI Taxonomy" id="71717"/>
    <lineage>
        <taxon>Eukaryota</taxon>
        <taxon>Fungi</taxon>
        <taxon>Dikarya</taxon>
        <taxon>Basidiomycota</taxon>
        <taxon>Agaricomycotina</taxon>
        <taxon>Agaricomycetes</taxon>
        <taxon>Agaricomycetidae</taxon>
        <taxon>Agaricales</taxon>
        <taxon>Agaricineae</taxon>
        <taxon>Psathyrellaceae</taxon>
        <taxon>Coprinellus</taxon>
    </lineage>
</organism>
<proteinExistence type="predicted"/>
<evidence type="ECO:0000256" key="1">
    <source>
        <dbReference type="SAM" id="MobiDB-lite"/>
    </source>
</evidence>
<accession>A0A4Y7T6I8</accession>
<feature type="compositionally biased region" description="Basic and acidic residues" evidence="1">
    <location>
        <begin position="14"/>
        <end position="38"/>
    </location>
</feature>
<name>A0A4Y7T6I8_COPMI</name>